<dbReference type="FunFam" id="1.10.630.10:FF:000006">
    <property type="entry name" value="Cytochrome P450 302a1, mitochondrial"/>
    <property type="match status" value="1"/>
</dbReference>
<gene>
    <name evidence="10" type="ORF">CEUTPL_LOCUS6709</name>
</gene>
<dbReference type="OrthoDB" id="3945418at2759"/>
<dbReference type="InterPro" id="IPR017972">
    <property type="entry name" value="Cyt_P450_CS"/>
</dbReference>
<evidence type="ECO:0000256" key="8">
    <source>
        <dbReference type="PIRSR" id="PIRSR602401-1"/>
    </source>
</evidence>
<dbReference type="PANTHER" id="PTHR24279:SF120">
    <property type="entry name" value="CYTOCHROME P450"/>
    <property type="match status" value="1"/>
</dbReference>
<keyword evidence="6 8" id="KW-0408">Iron</keyword>
<dbReference type="AlphaFoldDB" id="A0A9N9QDQ1"/>
<evidence type="ECO:0000256" key="9">
    <source>
        <dbReference type="RuleBase" id="RU000461"/>
    </source>
</evidence>
<comment type="similarity">
    <text evidence="2 9">Belongs to the cytochrome P450 family.</text>
</comment>
<evidence type="ECO:0000256" key="6">
    <source>
        <dbReference type="ARBA" id="ARBA00023004"/>
    </source>
</evidence>
<dbReference type="InterPro" id="IPR001128">
    <property type="entry name" value="Cyt_P450"/>
</dbReference>
<comment type="cofactor">
    <cofactor evidence="1 8">
        <name>heme</name>
        <dbReference type="ChEBI" id="CHEBI:30413"/>
    </cofactor>
</comment>
<dbReference type="GO" id="GO:0020037">
    <property type="term" value="F:heme binding"/>
    <property type="evidence" value="ECO:0007669"/>
    <property type="project" value="InterPro"/>
</dbReference>
<dbReference type="PRINTS" id="PR00463">
    <property type="entry name" value="EP450I"/>
</dbReference>
<keyword evidence="3 8" id="KW-0349">Heme</keyword>
<organism evidence="10 11">
    <name type="scientific">Ceutorhynchus assimilis</name>
    <name type="common">cabbage seed weevil</name>
    <dbReference type="NCBI Taxonomy" id="467358"/>
    <lineage>
        <taxon>Eukaryota</taxon>
        <taxon>Metazoa</taxon>
        <taxon>Ecdysozoa</taxon>
        <taxon>Arthropoda</taxon>
        <taxon>Hexapoda</taxon>
        <taxon>Insecta</taxon>
        <taxon>Pterygota</taxon>
        <taxon>Neoptera</taxon>
        <taxon>Endopterygota</taxon>
        <taxon>Coleoptera</taxon>
        <taxon>Polyphaga</taxon>
        <taxon>Cucujiformia</taxon>
        <taxon>Curculionidae</taxon>
        <taxon>Ceutorhynchinae</taxon>
        <taxon>Ceutorhynchus</taxon>
    </lineage>
</organism>
<dbReference type="SUPFAM" id="SSF48264">
    <property type="entry name" value="Cytochrome P450"/>
    <property type="match status" value="1"/>
</dbReference>
<dbReference type="GO" id="GO:0016705">
    <property type="term" value="F:oxidoreductase activity, acting on paired donors, with incorporation or reduction of molecular oxygen"/>
    <property type="evidence" value="ECO:0007669"/>
    <property type="project" value="InterPro"/>
</dbReference>
<dbReference type="Gene3D" id="1.10.630.10">
    <property type="entry name" value="Cytochrome P450"/>
    <property type="match status" value="1"/>
</dbReference>
<dbReference type="GO" id="GO:0004497">
    <property type="term" value="F:monooxygenase activity"/>
    <property type="evidence" value="ECO:0007669"/>
    <property type="project" value="UniProtKB-KW"/>
</dbReference>
<evidence type="ECO:0000256" key="1">
    <source>
        <dbReference type="ARBA" id="ARBA00001971"/>
    </source>
</evidence>
<dbReference type="GO" id="GO:0005506">
    <property type="term" value="F:iron ion binding"/>
    <property type="evidence" value="ECO:0007669"/>
    <property type="project" value="InterPro"/>
</dbReference>
<reference evidence="10" key="1">
    <citation type="submission" date="2022-01" db="EMBL/GenBank/DDBJ databases">
        <authorList>
            <person name="King R."/>
        </authorList>
    </citation>
    <scope>NUCLEOTIDE SEQUENCE</scope>
</reference>
<dbReference type="CDD" id="cd11054">
    <property type="entry name" value="CYP24A1-like"/>
    <property type="match status" value="1"/>
</dbReference>
<keyword evidence="7 9" id="KW-0503">Monooxygenase</keyword>
<feature type="binding site" description="axial binding residue" evidence="8">
    <location>
        <position position="490"/>
    </location>
    <ligand>
        <name>heme</name>
        <dbReference type="ChEBI" id="CHEBI:30413"/>
    </ligand>
    <ligandPart>
        <name>Fe</name>
        <dbReference type="ChEBI" id="CHEBI:18248"/>
    </ligandPart>
</feature>
<dbReference type="InterPro" id="IPR036396">
    <property type="entry name" value="Cyt_P450_sf"/>
</dbReference>
<accession>A0A9N9QDQ1</accession>
<keyword evidence="5 9" id="KW-0560">Oxidoreductase</keyword>
<proteinExistence type="inferred from homology"/>
<evidence type="ECO:0008006" key="12">
    <source>
        <dbReference type="Google" id="ProtNLM"/>
    </source>
</evidence>
<sequence>MSAKIRPIYTIITRKISVNSPKQTTVEVISGRDSYYKKMGNKALDSDEDLKPEGWDDAKPFKEIPGPKALPIIGNFWRFLPGAEFYNVEMLELHERLQKQHGNLTYLNGIPLKDPILFAYDPDDIEKVHRNEGPWPIRYGLPSFDYYRNHVRDDAYQGVGGVLTVQGEEWFKFRTVVNKILMQPRTAEMYVDSMDDVANEFIDNIRRFSKSNSKNEMPEDFQNEIYKWTLESMGVIAFNKRIGCLKPNLQKDSTGQKLIESSVQLFELMYKLDVLPSLWTILNTRNWRKYVKILDFFTEINMKYVNECMANANTNSNISEYEKSVLERLAQTDKKIAFAMAGDMIIAGIDTTGRTMAAALYFLARNPEIQEKLRQELKSQMPAKDSPVTKNILRESLYLKAVIKETTRLSPISIGNMRRTVRNMVLSGYQIPKGTDVLSVTLLLCMNEKHFQKPKEFIPERWLRTTQGELSHKNLHQFVFLPFGYGPRSCIGKRLANLELEVGISKIIRNFKLSWNYPEAKFGMQLLYGIQDPLKIKVEELED</sequence>
<name>A0A9N9QDQ1_9CUCU</name>
<keyword evidence="4 8" id="KW-0479">Metal-binding</keyword>
<evidence type="ECO:0000313" key="10">
    <source>
        <dbReference type="EMBL" id="CAG9766119.1"/>
    </source>
</evidence>
<keyword evidence="11" id="KW-1185">Reference proteome</keyword>
<dbReference type="Proteomes" id="UP001152799">
    <property type="component" value="Chromosome 3"/>
</dbReference>
<dbReference type="Pfam" id="PF00067">
    <property type="entry name" value="p450"/>
    <property type="match status" value="1"/>
</dbReference>
<dbReference type="PANTHER" id="PTHR24279">
    <property type="entry name" value="CYTOCHROME P450"/>
    <property type="match status" value="1"/>
</dbReference>
<dbReference type="InterPro" id="IPR002401">
    <property type="entry name" value="Cyt_P450_E_grp-I"/>
</dbReference>
<protein>
    <recommendedName>
        <fullName evidence="12">Cytochrome P450</fullName>
    </recommendedName>
</protein>
<dbReference type="PRINTS" id="PR00385">
    <property type="entry name" value="P450"/>
</dbReference>
<evidence type="ECO:0000313" key="11">
    <source>
        <dbReference type="Proteomes" id="UP001152799"/>
    </source>
</evidence>
<dbReference type="InterPro" id="IPR050479">
    <property type="entry name" value="CYP11_CYP27_families"/>
</dbReference>
<evidence type="ECO:0000256" key="7">
    <source>
        <dbReference type="ARBA" id="ARBA00023033"/>
    </source>
</evidence>
<evidence type="ECO:0000256" key="4">
    <source>
        <dbReference type="ARBA" id="ARBA00022723"/>
    </source>
</evidence>
<evidence type="ECO:0000256" key="3">
    <source>
        <dbReference type="ARBA" id="ARBA00022617"/>
    </source>
</evidence>
<dbReference type="EMBL" id="OU892279">
    <property type="protein sequence ID" value="CAG9766119.1"/>
    <property type="molecule type" value="Genomic_DNA"/>
</dbReference>
<evidence type="ECO:0000256" key="5">
    <source>
        <dbReference type="ARBA" id="ARBA00023002"/>
    </source>
</evidence>
<evidence type="ECO:0000256" key="2">
    <source>
        <dbReference type="ARBA" id="ARBA00010617"/>
    </source>
</evidence>
<dbReference type="PROSITE" id="PS00086">
    <property type="entry name" value="CYTOCHROME_P450"/>
    <property type="match status" value="1"/>
</dbReference>